<dbReference type="PANTHER" id="PTHR45694">
    <property type="entry name" value="GLUTAREDOXIN 2"/>
    <property type="match status" value="1"/>
</dbReference>
<dbReference type="GO" id="GO:0005801">
    <property type="term" value="C:cis-Golgi network"/>
    <property type="evidence" value="ECO:0007669"/>
    <property type="project" value="UniProtKB-ARBA"/>
</dbReference>
<dbReference type="InterPro" id="IPR011899">
    <property type="entry name" value="Glutaredoxin_euk/vir"/>
</dbReference>
<dbReference type="GeneID" id="2907682"/>
<proteinExistence type="inferred from homology"/>
<reference evidence="3 5" key="1">
    <citation type="journal article" date="2016" name="PLoS ONE">
        <title>Sequence Assembly of Yarrowia lipolytica Strain W29/CLIB89 Shows Transposable Element Diversity.</title>
        <authorList>
            <person name="Magnan C."/>
            <person name="Yu J."/>
            <person name="Chang I."/>
            <person name="Jahn E."/>
            <person name="Kanomata Y."/>
            <person name="Wu J."/>
            <person name="Zeller M."/>
            <person name="Oakes M."/>
            <person name="Baldi P."/>
            <person name="Sandmeyer S."/>
        </authorList>
    </citation>
    <scope>NUCLEOTIDE SEQUENCE [LARGE SCALE GENOMIC DNA]</scope>
    <source>
        <strain evidence="3">CLIB89</strain>
        <strain evidence="5">CLIB89(W29)</strain>
    </source>
</reference>
<dbReference type="Pfam" id="PF00462">
    <property type="entry name" value="Glutaredoxin"/>
    <property type="match status" value="1"/>
</dbReference>
<dbReference type="RefSeq" id="XP_505978.1">
    <property type="nucleotide sequence ID" value="XM_505978.1"/>
</dbReference>
<dbReference type="FunFam" id="3.40.30.10:FF:000093">
    <property type="entry name" value="Glutaredoxin 2"/>
    <property type="match status" value="1"/>
</dbReference>
<dbReference type="GO" id="GO:0034599">
    <property type="term" value="P:cellular response to oxidative stress"/>
    <property type="evidence" value="ECO:0007669"/>
    <property type="project" value="TreeGrafter"/>
</dbReference>
<dbReference type="OrthoDB" id="423313at2759"/>
<dbReference type="GO" id="GO:0004362">
    <property type="term" value="F:glutathione-disulfide reductase (NADPH) activity"/>
    <property type="evidence" value="ECO:0007669"/>
    <property type="project" value="UniProtKB-ARBA"/>
</dbReference>
<evidence type="ECO:0000313" key="4">
    <source>
        <dbReference type="EMBL" id="RDW27581.1"/>
    </source>
</evidence>
<feature type="domain" description="Glutaredoxin" evidence="2">
    <location>
        <begin position="109"/>
        <end position="172"/>
    </location>
</feature>
<dbReference type="PRINTS" id="PR00160">
    <property type="entry name" value="GLUTAREDOXIN"/>
</dbReference>
<dbReference type="EMBL" id="KZ857329">
    <property type="protein sequence ID" value="RDW27581.1"/>
    <property type="molecule type" value="Genomic_DNA"/>
</dbReference>
<dbReference type="KEGG" id="yli:2907682"/>
<dbReference type="InterPro" id="IPR036249">
    <property type="entry name" value="Thioredoxin-like_sf"/>
</dbReference>
<dbReference type="EMBL" id="CP017558">
    <property type="protein sequence ID" value="AOW07820.1"/>
    <property type="molecule type" value="Genomic_DNA"/>
</dbReference>
<evidence type="ECO:0000259" key="2">
    <source>
        <dbReference type="Pfam" id="PF00462"/>
    </source>
</evidence>
<reference evidence="4 6" key="2">
    <citation type="submission" date="2018-07" db="EMBL/GenBank/DDBJ databases">
        <title>Draft Genome Assemblies for Five Robust Yarrowia lipolytica Strains Exhibiting High Lipid Production and Pentose Sugar Utilization and Sugar Alcohol Secretion from Undetoxified Lignocellulosic Biomass Hydrolysates.</title>
        <authorList>
            <consortium name="DOE Joint Genome Institute"/>
            <person name="Walker C."/>
            <person name="Ryu S."/>
            <person name="Na H."/>
            <person name="Zane M."/>
            <person name="LaButti K."/>
            <person name="Lipzen A."/>
            <person name="Haridas S."/>
            <person name="Barry K."/>
            <person name="Grigoriev I.V."/>
            <person name="Quarterman J."/>
            <person name="Slininger P."/>
            <person name="Dien B."/>
            <person name="Trinh C.T."/>
        </authorList>
    </citation>
    <scope>NUCLEOTIDE SEQUENCE [LARGE SCALE GENOMIC DNA]</scope>
    <source>
        <strain evidence="4 6">YB392</strain>
    </source>
</reference>
<evidence type="ECO:0000313" key="6">
    <source>
        <dbReference type="Proteomes" id="UP000256601"/>
    </source>
</evidence>
<gene>
    <name evidence="4" type="ORF">B0I71DRAFT_128816</name>
    <name evidence="3" type="ORF">YALI1_F35791g</name>
</gene>
<evidence type="ECO:0000313" key="5">
    <source>
        <dbReference type="Proteomes" id="UP000182444"/>
    </source>
</evidence>
<dbReference type="InterPro" id="IPR014025">
    <property type="entry name" value="Glutaredoxin_subgr"/>
</dbReference>
<dbReference type="AlphaFoldDB" id="A0A1H6PN30"/>
<dbReference type="GO" id="GO:0005796">
    <property type="term" value="C:Golgi lumen"/>
    <property type="evidence" value="ECO:0007669"/>
    <property type="project" value="TreeGrafter"/>
</dbReference>
<dbReference type="VEuPathDB" id="FungiDB:YALI0_F28127g"/>
<evidence type="ECO:0000313" key="3">
    <source>
        <dbReference type="EMBL" id="AOW07820.1"/>
    </source>
</evidence>
<name>A0A1H6PN30_YARLL</name>
<dbReference type="Gene3D" id="3.40.30.10">
    <property type="entry name" value="Glutaredoxin"/>
    <property type="match status" value="1"/>
</dbReference>
<dbReference type="PROSITE" id="PS51354">
    <property type="entry name" value="GLUTAREDOXIN_2"/>
    <property type="match status" value="1"/>
</dbReference>
<dbReference type="NCBIfam" id="TIGR02180">
    <property type="entry name" value="GRX_euk"/>
    <property type="match status" value="1"/>
</dbReference>
<accession>A0A1H6PN30</accession>
<dbReference type="eggNOG" id="KOG1752">
    <property type="taxonomic scope" value="Eukaryota"/>
</dbReference>
<sequence length="209" mass="23135">MVSTRRTRVLILTAILFTVGLLIFAVHGPRYDLAVDPRSSSQKTVKTTDNNIDKEVLEVNEDEGVAHKSEKEKTEKIVKGEEKADLTTSQGEEFNPEKEYQSILKLAPVIVFSKSYCPHSQFVKDLLQKEYAITPDLQIVELDKHPSGPELQAYVKQKTGRGTVPNVIVAGKSLGGGDEMRALHKDGELAETFHEAGPKALTVVRRSPL</sequence>
<dbReference type="InterPro" id="IPR002109">
    <property type="entry name" value="Glutaredoxin"/>
</dbReference>
<dbReference type="CDD" id="cd03419">
    <property type="entry name" value="GRX_GRXh_1_2_like"/>
    <property type="match status" value="1"/>
</dbReference>
<dbReference type="Proteomes" id="UP000256601">
    <property type="component" value="Unassembled WGS sequence"/>
</dbReference>
<evidence type="ECO:0000256" key="1">
    <source>
        <dbReference type="ARBA" id="ARBA00009630"/>
    </source>
</evidence>
<organism evidence="3 5">
    <name type="scientific">Yarrowia lipolytica</name>
    <name type="common">Candida lipolytica</name>
    <dbReference type="NCBI Taxonomy" id="4952"/>
    <lineage>
        <taxon>Eukaryota</taxon>
        <taxon>Fungi</taxon>
        <taxon>Dikarya</taxon>
        <taxon>Ascomycota</taxon>
        <taxon>Saccharomycotina</taxon>
        <taxon>Dipodascomycetes</taxon>
        <taxon>Dipodascales</taxon>
        <taxon>Dipodascales incertae sedis</taxon>
        <taxon>Yarrowia</taxon>
    </lineage>
</organism>
<comment type="similarity">
    <text evidence="1">Belongs to the glutaredoxin family. Monothiol subfamily.</text>
</comment>
<dbReference type="SUPFAM" id="SSF52833">
    <property type="entry name" value="Thioredoxin-like"/>
    <property type="match status" value="1"/>
</dbReference>
<dbReference type="PANTHER" id="PTHR45694:SF5">
    <property type="entry name" value="GLUTAREDOXIN 2"/>
    <property type="match status" value="1"/>
</dbReference>
<dbReference type="GO" id="GO:0000324">
    <property type="term" value="C:fungal-type vacuole"/>
    <property type="evidence" value="ECO:0007669"/>
    <property type="project" value="TreeGrafter"/>
</dbReference>
<dbReference type="VEuPathDB" id="FungiDB:YALI1_F35791g"/>
<dbReference type="OMA" id="VAQNANF"/>
<protein>
    <submittedName>
        <fullName evidence="4">Thioredoxin-like protein</fullName>
    </submittedName>
</protein>
<dbReference type="Proteomes" id="UP000182444">
    <property type="component" value="Chromosome 1F"/>
</dbReference>